<dbReference type="InterPro" id="IPR022496">
    <property type="entry name" value="T6A_TsaB"/>
</dbReference>
<dbReference type="EMBL" id="JAGGLD010000002">
    <property type="protein sequence ID" value="MBP2000691.1"/>
    <property type="molecule type" value="Genomic_DNA"/>
</dbReference>
<evidence type="ECO:0000313" key="3">
    <source>
        <dbReference type="Proteomes" id="UP001519288"/>
    </source>
</evidence>
<dbReference type="InterPro" id="IPR000905">
    <property type="entry name" value="Gcp-like_dom"/>
</dbReference>
<feature type="domain" description="Gcp-like" evidence="1">
    <location>
        <begin position="39"/>
        <end position="119"/>
    </location>
</feature>
<dbReference type="InterPro" id="IPR043129">
    <property type="entry name" value="ATPase_NBD"/>
</dbReference>
<dbReference type="Gene3D" id="3.30.420.40">
    <property type="match status" value="2"/>
</dbReference>
<dbReference type="NCBIfam" id="TIGR03725">
    <property type="entry name" value="T6A_YeaZ"/>
    <property type="match status" value="1"/>
</dbReference>
<accession>A0ABS4JG47</accession>
<sequence length="273" mass="28527">MNKQVISPRKTLSLDTSTASLVVAVMEEGNLLAEQKITAERNHSVFLITAIEEALQEAGVNKHELTGIATGVGPGSYTGIRIGVTTAKTLAWSLRLPVAGFSSLAALGLGGWAAGTSQPLEAFAAAATGPSAPGTAGSPAEWIIPLMDARRGQVYTALFEAAPGELPRRLEPDGIRLMERWVSALAGRLAALAPQARPSAVWFTGETAVHGQAAEALRPLLGEGLQFMPYELEGAAAGLLGAERLLAGESDELHTLVPNYTQLSEAEANQQRG</sequence>
<dbReference type="PANTHER" id="PTHR11735:SF11">
    <property type="entry name" value="TRNA THREONYLCARBAMOYLADENOSINE BIOSYNTHESIS PROTEIN TSAB"/>
    <property type="match status" value="1"/>
</dbReference>
<proteinExistence type="predicted"/>
<protein>
    <submittedName>
        <fullName evidence="2">tRNA threonylcarbamoyladenosine biosynthesis protein TsaB</fullName>
    </submittedName>
</protein>
<dbReference type="PANTHER" id="PTHR11735">
    <property type="entry name" value="TRNA N6-ADENOSINE THREONYLCARBAMOYLTRANSFERASE"/>
    <property type="match status" value="1"/>
</dbReference>
<keyword evidence="3" id="KW-1185">Reference proteome</keyword>
<dbReference type="Pfam" id="PF00814">
    <property type="entry name" value="TsaD"/>
    <property type="match status" value="1"/>
</dbReference>
<evidence type="ECO:0000259" key="1">
    <source>
        <dbReference type="Pfam" id="PF00814"/>
    </source>
</evidence>
<comment type="caution">
    <text evidence="2">The sequence shown here is derived from an EMBL/GenBank/DDBJ whole genome shotgun (WGS) entry which is preliminary data.</text>
</comment>
<name>A0ABS4JG47_9BACL</name>
<gene>
    <name evidence="2" type="ORF">J2Z69_001722</name>
</gene>
<organism evidence="2 3">
    <name type="scientific">Paenibacillus shirakamiensis</name>
    <dbReference type="NCBI Taxonomy" id="1265935"/>
    <lineage>
        <taxon>Bacteria</taxon>
        <taxon>Bacillati</taxon>
        <taxon>Bacillota</taxon>
        <taxon>Bacilli</taxon>
        <taxon>Bacillales</taxon>
        <taxon>Paenibacillaceae</taxon>
        <taxon>Paenibacillus</taxon>
    </lineage>
</organism>
<reference evidence="2 3" key="1">
    <citation type="submission" date="2021-03" db="EMBL/GenBank/DDBJ databases">
        <title>Genomic Encyclopedia of Type Strains, Phase IV (KMG-IV): sequencing the most valuable type-strain genomes for metagenomic binning, comparative biology and taxonomic classification.</title>
        <authorList>
            <person name="Goeker M."/>
        </authorList>
    </citation>
    <scope>NUCLEOTIDE SEQUENCE [LARGE SCALE GENOMIC DNA]</scope>
    <source>
        <strain evidence="2 3">DSM 26806</strain>
    </source>
</reference>
<dbReference type="Proteomes" id="UP001519288">
    <property type="component" value="Unassembled WGS sequence"/>
</dbReference>
<evidence type="ECO:0000313" key="2">
    <source>
        <dbReference type="EMBL" id="MBP2000691.1"/>
    </source>
</evidence>
<dbReference type="SUPFAM" id="SSF53067">
    <property type="entry name" value="Actin-like ATPase domain"/>
    <property type="match status" value="2"/>
</dbReference>
<dbReference type="CDD" id="cd24032">
    <property type="entry name" value="ASKHA_NBD_TsaB"/>
    <property type="match status" value="1"/>
</dbReference>